<feature type="binding site" evidence="14">
    <location>
        <position position="373"/>
    </location>
    <ligand>
        <name>4-CDP-2-C-methyl-D-erythritol 2-phosphate</name>
        <dbReference type="ChEBI" id="CHEBI:57919"/>
    </ligand>
</feature>
<dbReference type="CDD" id="cd00554">
    <property type="entry name" value="MECDP_synthase"/>
    <property type="match status" value="1"/>
</dbReference>
<dbReference type="SUPFAM" id="SSF69765">
    <property type="entry name" value="IpsF-like"/>
    <property type="match status" value="1"/>
</dbReference>
<evidence type="ECO:0000256" key="6">
    <source>
        <dbReference type="ARBA" id="ARBA00008480"/>
    </source>
</evidence>
<keyword evidence="9 14" id="KW-0548">Nucleotidyltransferase</keyword>
<feature type="binding site" evidence="14">
    <location>
        <position position="273"/>
    </location>
    <ligand>
        <name>a divalent metal cation</name>
        <dbReference type="ChEBI" id="CHEBI:60240"/>
    </ligand>
</feature>
<evidence type="ECO:0000256" key="8">
    <source>
        <dbReference type="ARBA" id="ARBA00022679"/>
    </source>
</evidence>
<comment type="catalytic activity">
    <reaction evidence="1 14">
        <text>4-CDP-2-C-methyl-D-erythritol 2-phosphate = 2-C-methyl-D-erythritol 2,4-cyclic diphosphate + CMP</text>
        <dbReference type="Rhea" id="RHEA:23864"/>
        <dbReference type="ChEBI" id="CHEBI:57919"/>
        <dbReference type="ChEBI" id="CHEBI:58483"/>
        <dbReference type="ChEBI" id="CHEBI:60377"/>
        <dbReference type="EC" id="4.6.1.12"/>
    </reaction>
</comment>
<dbReference type="EMBL" id="JBEHZE010000001">
    <property type="protein sequence ID" value="MEX6633835.1"/>
    <property type="molecule type" value="Genomic_DNA"/>
</dbReference>
<evidence type="ECO:0000256" key="4">
    <source>
        <dbReference type="ARBA" id="ARBA00004709"/>
    </source>
</evidence>
<evidence type="ECO:0000256" key="13">
    <source>
        <dbReference type="ARBA" id="ARBA00023268"/>
    </source>
</evidence>
<dbReference type="HAMAP" id="MF_00108">
    <property type="entry name" value="IspD"/>
    <property type="match status" value="1"/>
</dbReference>
<comment type="similarity">
    <text evidence="14">In the N-terminal section; belongs to the IspD/TarI cytidylyltransferase family. IspD subfamily.</text>
</comment>
<evidence type="ECO:0000256" key="14">
    <source>
        <dbReference type="HAMAP-Rule" id="MF_01520"/>
    </source>
</evidence>
<evidence type="ECO:0000256" key="1">
    <source>
        <dbReference type="ARBA" id="ARBA00000200"/>
    </source>
</evidence>
<dbReference type="InterPro" id="IPR026596">
    <property type="entry name" value="IspD/F"/>
</dbReference>
<dbReference type="HAMAP" id="MF_01520">
    <property type="entry name" value="IspDF"/>
    <property type="match status" value="1"/>
</dbReference>
<dbReference type="CDD" id="cd02516">
    <property type="entry name" value="CDP-ME_synthetase"/>
    <property type="match status" value="1"/>
</dbReference>
<evidence type="ECO:0000259" key="15">
    <source>
        <dbReference type="Pfam" id="PF02542"/>
    </source>
</evidence>
<dbReference type="RefSeq" id="WP_369313837.1">
    <property type="nucleotide sequence ID" value="NZ_JBEHZE010000001.1"/>
</dbReference>
<dbReference type="GO" id="GO:0008685">
    <property type="term" value="F:2-C-methyl-D-erythritol 2,4-cyclodiphosphate synthase activity"/>
    <property type="evidence" value="ECO:0007669"/>
    <property type="project" value="UniProtKB-EC"/>
</dbReference>
<dbReference type="NCBIfam" id="TIGR00453">
    <property type="entry name" value="ispD"/>
    <property type="match status" value="1"/>
</dbReference>
<evidence type="ECO:0000256" key="11">
    <source>
        <dbReference type="ARBA" id="ARBA00023229"/>
    </source>
</evidence>
<dbReference type="NCBIfam" id="TIGR00151">
    <property type="entry name" value="ispF"/>
    <property type="match status" value="1"/>
</dbReference>
<keyword evidence="10 14" id="KW-0479">Metal-binding</keyword>
<name>A0ABV3Z4U4_9PROT</name>
<dbReference type="GO" id="GO:0050518">
    <property type="term" value="F:2-C-methyl-D-erythritol 4-phosphate cytidylyltransferase activity"/>
    <property type="evidence" value="ECO:0007669"/>
    <property type="project" value="UniProtKB-EC"/>
</dbReference>
<accession>A0ABV3Z4U4</accession>
<keyword evidence="11 14" id="KW-0414">Isoprene biosynthesis</keyword>
<comment type="similarity">
    <text evidence="14">In the C-terminal section; belongs to the IspF family.</text>
</comment>
<comment type="pathway">
    <text evidence="5 14">Isoprenoid biosynthesis; isopentenyl diphosphate biosynthesis via DXP pathway; isopentenyl diphosphate from 1-deoxy-D-xylulose 5-phosphate: step 2/6.</text>
</comment>
<feature type="binding site" evidence="14">
    <location>
        <begin position="363"/>
        <end position="366"/>
    </location>
    <ligand>
        <name>4-CDP-2-C-methyl-D-erythritol 2-phosphate</name>
        <dbReference type="ChEBI" id="CHEBI:57919"/>
    </ligand>
</feature>
<dbReference type="InterPro" id="IPR029044">
    <property type="entry name" value="Nucleotide-diphossugar_trans"/>
</dbReference>
<feature type="site" description="Positions MEP for the nucleophilic attack" evidence="14">
    <location>
        <position position="155"/>
    </location>
</feature>
<dbReference type="Pfam" id="PF02542">
    <property type="entry name" value="YgbB"/>
    <property type="match status" value="1"/>
</dbReference>
<dbReference type="InterPro" id="IPR018294">
    <property type="entry name" value="ISPD_synthase_CS"/>
</dbReference>
<feature type="binding site" evidence="14">
    <location>
        <begin position="265"/>
        <end position="266"/>
    </location>
    <ligand>
        <name>4-CDP-2-C-methyl-D-erythritol 2-phosphate</name>
        <dbReference type="ChEBI" id="CHEBI:57919"/>
    </ligand>
</feature>
<dbReference type="InterPro" id="IPR020555">
    <property type="entry name" value="MECDP_synthase_CS"/>
</dbReference>
<feature type="site" description="Positions MEP for the nucleophilic attack" evidence="14">
    <location>
        <position position="209"/>
    </location>
</feature>
<comment type="function">
    <text evidence="14">Bifunctional enzyme that catalyzes the formation of 4-diphosphocytidyl-2-C-methyl-D-erythritol from CTP and 2-C-methyl-D-erythritol 4-phosphate (MEP) (IspD), and catalyzes the conversion of 4-diphosphocytidyl-2-C-methyl-D-erythritol 2-phosphate (CDP-ME2P) to 2-C-methyl-D-erythritol 2,4-cyclodiphosphate (ME-CPP) with a corresponding release of cytidine 5-monophosphate (CMP) (IspF).</text>
</comment>
<dbReference type="InterPro" id="IPR001228">
    <property type="entry name" value="IspD"/>
</dbReference>
<dbReference type="InterPro" id="IPR003526">
    <property type="entry name" value="MECDP_synthase"/>
</dbReference>
<dbReference type="EC" id="2.7.7.60" evidence="14"/>
<dbReference type="Pfam" id="PF01128">
    <property type="entry name" value="IspD"/>
    <property type="match status" value="1"/>
</dbReference>
<sequence length="392" mass="42394">MVNTVAIIVAAGRGTRAGQGGPKQYRSLAGRAVIAWTAEAFLSHRDIDAVRVIIHRDDRDEYDAALGELLKHKKLLEPVTGGEERQDSVRLGIESLTADKPARILIHDAARPFIDEKTITRVINALNTNDGAIAALPVHDTIKRGDSLIEATVPRDSLWRAQTPQGFHFDKILSAHRDAKGQQHTDDAAVAEAAGLKVALVAGSPDNMKITQAEDFGMAEIILGRKAKQMEYRTGHGFDVHAFEDGDAVFICGVEIPHEQKLKGHSDADVGMHALTDAILGAIGEGDIGDHFPPSEAKWKGAPSHIFLEKARDLVARRDGKITHCDVTLMCEAPKIGPHRDRMRAAIALILNISDTRVSVKATTTEQLGFTGRREGIAAMATATIALPIEQS</sequence>
<comment type="cofactor">
    <cofactor evidence="3 14">
        <name>a divalent metal cation</name>
        <dbReference type="ChEBI" id="CHEBI:60240"/>
    </cofactor>
</comment>
<dbReference type="NCBIfam" id="NF006899">
    <property type="entry name" value="PRK09382.1"/>
    <property type="match status" value="1"/>
</dbReference>
<dbReference type="InterPro" id="IPR036571">
    <property type="entry name" value="MECDP_synthase_sf"/>
</dbReference>
<dbReference type="Proteomes" id="UP001560685">
    <property type="component" value="Unassembled WGS sequence"/>
</dbReference>
<evidence type="ECO:0000256" key="2">
    <source>
        <dbReference type="ARBA" id="ARBA00001282"/>
    </source>
</evidence>
<feature type="region of interest" description="2-C-methyl-D-erythritol 2,4-cyclodiphosphate synthase" evidence="14">
    <location>
        <begin position="233"/>
        <end position="392"/>
    </location>
</feature>
<dbReference type="Gene3D" id="3.90.550.10">
    <property type="entry name" value="Spore Coat Polysaccharide Biosynthesis Protein SpsA, Chain A"/>
    <property type="match status" value="1"/>
</dbReference>
<evidence type="ECO:0000256" key="10">
    <source>
        <dbReference type="ARBA" id="ARBA00022723"/>
    </source>
</evidence>
<feature type="binding site" evidence="14">
    <location>
        <begin position="239"/>
        <end position="241"/>
    </location>
    <ligand>
        <name>4-CDP-2-C-methyl-D-erythritol 2-phosphate</name>
        <dbReference type="ChEBI" id="CHEBI:57919"/>
    </ligand>
</feature>
<feature type="site" description="Transition state stabilizer" evidence="14">
    <location>
        <position position="23"/>
    </location>
</feature>
<evidence type="ECO:0000256" key="9">
    <source>
        <dbReference type="ARBA" id="ARBA00022695"/>
    </source>
</evidence>
<dbReference type="PROSITE" id="PS01295">
    <property type="entry name" value="ISPD"/>
    <property type="match status" value="1"/>
</dbReference>
<protein>
    <recommendedName>
        <fullName evidence="14">Bifunctional enzyme IspD/IspF</fullName>
    </recommendedName>
    <domain>
        <recommendedName>
            <fullName evidence="14">2-C-methyl-D-erythritol 4-phosphate cytidylyltransferase</fullName>
            <ecNumber evidence="14">2.7.7.60</ecNumber>
        </recommendedName>
        <alternativeName>
            <fullName evidence="14">4-diphosphocytidyl-2C-methyl-D-erythritol synthase</fullName>
        </alternativeName>
        <alternativeName>
            <fullName evidence="14">MEP cytidylyltransferase</fullName>
            <shortName evidence="14">MCT</shortName>
        </alternativeName>
    </domain>
    <domain>
        <recommendedName>
            <fullName evidence="14">2-C-methyl-D-erythritol 2,4-cyclodiphosphate synthase</fullName>
            <shortName evidence="14">MECDP-synthase</shortName>
            <shortName evidence="14">MECPP-synthase</shortName>
            <shortName evidence="14">MECPS</shortName>
            <ecNumber evidence="14">4.6.1.12</ecNumber>
        </recommendedName>
    </domain>
</protein>
<feature type="binding site" evidence="14">
    <location>
        <begin position="287"/>
        <end position="289"/>
    </location>
    <ligand>
        <name>4-CDP-2-C-methyl-D-erythritol 2-phosphate</name>
        <dbReference type="ChEBI" id="CHEBI:57919"/>
    </ligand>
</feature>
<feature type="binding site" evidence="14">
    <location>
        <position position="370"/>
    </location>
    <ligand>
        <name>4-CDP-2-C-methyl-D-erythritol 2-phosphate</name>
        <dbReference type="ChEBI" id="CHEBI:57919"/>
    </ligand>
</feature>
<dbReference type="InterPro" id="IPR034683">
    <property type="entry name" value="IspD/TarI"/>
</dbReference>
<dbReference type="EC" id="4.6.1.12" evidence="14"/>
<feature type="site" description="Transition state stabilizer" evidence="14">
    <location>
        <position position="265"/>
    </location>
</feature>
<feature type="region of interest" description="2-C-methyl-D-erythritol 4-phosphate cytidylyltransferase" evidence="14">
    <location>
        <begin position="1"/>
        <end position="232"/>
    </location>
</feature>
<proteinExistence type="inferred from homology"/>
<dbReference type="SUPFAM" id="SSF53448">
    <property type="entry name" value="Nucleotide-diphospho-sugar transferases"/>
    <property type="match status" value="1"/>
</dbReference>
<comment type="caution">
    <text evidence="16">The sequence shown here is derived from an EMBL/GenBank/DDBJ whole genome shotgun (WGS) entry which is preliminary data.</text>
</comment>
<evidence type="ECO:0000256" key="7">
    <source>
        <dbReference type="ARBA" id="ARBA00009789"/>
    </source>
</evidence>
<evidence type="ECO:0000256" key="3">
    <source>
        <dbReference type="ARBA" id="ARBA00001968"/>
    </source>
</evidence>
<keyword evidence="12 14" id="KW-0456">Lyase</keyword>
<feature type="binding site" evidence="14">
    <location>
        <position position="239"/>
    </location>
    <ligand>
        <name>a divalent metal cation</name>
        <dbReference type="ChEBI" id="CHEBI:60240"/>
    </ligand>
</feature>
<comment type="pathway">
    <text evidence="4 14">Isoprenoid biosynthesis; isopentenyl diphosphate biosynthesis via DXP pathway; isopentenyl diphosphate from 1-deoxy-D-xylulose 5-phosphate: step 4/6.</text>
</comment>
<comment type="catalytic activity">
    <reaction evidence="2 14">
        <text>2-C-methyl-D-erythritol 4-phosphate + CTP + H(+) = 4-CDP-2-C-methyl-D-erythritol + diphosphate</text>
        <dbReference type="Rhea" id="RHEA:13429"/>
        <dbReference type="ChEBI" id="CHEBI:15378"/>
        <dbReference type="ChEBI" id="CHEBI:33019"/>
        <dbReference type="ChEBI" id="CHEBI:37563"/>
        <dbReference type="ChEBI" id="CHEBI:57823"/>
        <dbReference type="ChEBI" id="CHEBI:58262"/>
        <dbReference type="EC" id="2.7.7.60"/>
    </reaction>
</comment>
<keyword evidence="8 14" id="KW-0808">Transferase</keyword>
<evidence type="ECO:0000313" key="16">
    <source>
        <dbReference type="EMBL" id="MEX6633835.1"/>
    </source>
</evidence>
<comment type="similarity">
    <text evidence="6">Belongs to the IspF family.</text>
</comment>
<dbReference type="PANTHER" id="PTHR43181:SF1">
    <property type="entry name" value="2-C-METHYL-D-ERYTHRITOL 2,4-CYCLODIPHOSPHATE SYNTHASE, CHLOROPLASTIC"/>
    <property type="match status" value="1"/>
</dbReference>
<dbReference type="Gene3D" id="3.30.1330.50">
    <property type="entry name" value="2-C-methyl-D-erythritol 2,4-cyclodiphosphate synthase"/>
    <property type="match status" value="1"/>
</dbReference>
<keyword evidence="13 14" id="KW-0511">Multifunctional enzyme</keyword>
<keyword evidence="17" id="KW-1185">Reference proteome</keyword>
<dbReference type="PROSITE" id="PS01350">
    <property type="entry name" value="ISPF"/>
    <property type="match status" value="1"/>
</dbReference>
<dbReference type="PANTHER" id="PTHR43181">
    <property type="entry name" value="2-C-METHYL-D-ERYTHRITOL 2,4-CYCLODIPHOSPHATE SYNTHASE, CHLOROPLASTIC"/>
    <property type="match status" value="1"/>
</dbReference>
<evidence type="ECO:0000313" key="17">
    <source>
        <dbReference type="Proteomes" id="UP001560685"/>
    </source>
</evidence>
<feature type="domain" description="2-C-methyl-D-erythritol 2,4-cyclodiphosphate synthase" evidence="15">
    <location>
        <begin position="233"/>
        <end position="385"/>
    </location>
</feature>
<dbReference type="HAMAP" id="MF_00107">
    <property type="entry name" value="IspF"/>
    <property type="match status" value="1"/>
</dbReference>
<feature type="binding site" evidence="14">
    <location>
        <position position="241"/>
    </location>
    <ligand>
        <name>a divalent metal cation</name>
        <dbReference type="ChEBI" id="CHEBI:60240"/>
    </ligand>
</feature>
<feature type="site" description="Transition state stabilizer" evidence="14">
    <location>
        <position position="364"/>
    </location>
</feature>
<comment type="caution">
    <text evidence="14">Lacks conserved residue(s) required for the propagation of feature annotation.</text>
</comment>
<comment type="similarity">
    <text evidence="7">Belongs to the IspD/TarI cytidylyltransferase family. IspD subfamily.</text>
</comment>
<gene>
    <name evidence="14" type="primary">ispDF</name>
    <name evidence="16" type="ORF">ABFZ84_09780</name>
</gene>
<feature type="site" description="Transition state stabilizer" evidence="14">
    <location>
        <position position="16"/>
    </location>
</feature>
<reference evidence="16 17" key="1">
    <citation type="submission" date="2024-05" db="EMBL/GenBank/DDBJ databases">
        <title>Three bacterial strains, DH-69, EH-24, and ECK-19 isolated from coastal sediments.</title>
        <authorList>
            <person name="Ye Y.-Q."/>
            <person name="Du Z.-J."/>
        </authorList>
    </citation>
    <scope>NUCLEOTIDE SEQUENCE [LARGE SCALE GENOMIC DNA]</scope>
    <source>
        <strain evidence="16 17">ECK-19</strain>
    </source>
</reference>
<organism evidence="16 17">
    <name type="scientific">Hyphococcus lacteus</name>
    <dbReference type="NCBI Taxonomy" id="3143536"/>
    <lineage>
        <taxon>Bacteria</taxon>
        <taxon>Pseudomonadati</taxon>
        <taxon>Pseudomonadota</taxon>
        <taxon>Alphaproteobacteria</taxon>
        <taxon>Parvularculales</taxon>
        <taxon>Parvularculaceae</taxon>
        <taxon>Hyphococcus</taxon>
    </lineage>
</organism>
<evidence type="ECO:0000256" key="12">
    <source>
        <dbReference type="ARBA" id="ARBA00023239"/>
    </source>
</evidence>
<evidence type="ECO:0000256" key="5">
    <source>
        <dbReference type="ARBA" id="ARBA00004787"/>
    </source>
</evidence>